<keyword evidence="1" id="KW-0812">Transmembrane</keyword>
<protein>
    <submittedName>
        <fullName evidence="2">Uncharacterized protein</fullName>
    </submittedName>
</protein>
<gene>
    <name evidence="2" type="ORF">METZ01_LOCUS172258</name>
</gene>
<reference evidence="2" key="1">
    <citation type="submission" date="2018-05" db="EMBL/GenBank/DDBJ databases">
        <authorList>
            <person name="Lanie J.A."/>
            <person name="Ng W.-L."/>
            <person name="Kazmierczak K.M."/>
            <person name="Andrzejewski T.M."/>
            <person name="Davidsen T.M."/>
            <person name="Wayne K.J."/>
            <person name="Tettelin H."/>
            <person name="Glass J.I."/>
            <person name="Rusch D."/>
            <person name="Podicherti R."/>
            <person name="Tsui H.-C.T."/>
            <person name="Winkler M.E."/>
        </authorList>
    </citation>
    <scope>NUCLEOTIDE SEQUENCE</scope>
</reference>
<proteinExistence type="predicted"/>
<feature type="transmembrane region" description="Helical" evidence="1">
    <location>
        <begin position="12"/>
        <end position="34"/>
    </location>
</feature>
<organism evidence="2">
    <name type="scientific">marine metagenome</name>
    <dbReference type="NCBI Taxonomy" id="408172"/>
    <lineage>
        <taxon>unclassified sequences</taxon>
        <taxon>metagenomes</taxon>
        <taxon>ecological metagenomes</taxon>
    </lineage>
</organism>
<accession>A0A382C0L7</accession>
<keyword evidence="1" id="KW-0472">Membrane</keyword>
<keyword evidence="1" id="KW-1133">Transmembrane helix</keyword>
<sequence>MLSVEVSARSPVPAAIVTAVAPVALPIPIVWANAPFPIDNVLSP</sequence>
<evidence type="ECO:0000313" key="2">
    <source>
        <dbReference type="EMBL" id="SVB19404.1"/>
    </source>
</evidence>
<dbReference type="EMBL" id="UINC01032175">
    <property type="protein sequence ID" value="SVB19404.1"/>
    <property type="molecule type" value="Genomic_DNA"/>
</dbReference>
<evidence type="ECO:0000256" key="1">
    <source>
        <dbReference type="SAM" id="Phobius"/>
    </source>
</evidence>
<dbReference type="AlphaFoldDB" id="A0A382C0L7"/>
<name>A0A382C0L7_9ZZZZ</name>